<feature type="region of interest" description="Disordered" evidence="1">
    <location>
        <begin position="51"/>
        <end position="118"/>
    </location>
</feature>
<feature type="transmembrane region" description="Helical" evidence="2">
    <location>
        <begin position="9"/>
        <end position="33"/>
    </location>
</feature>
<evidence type="ECO:0000256" key="1">
    <source>
        <dbReference type="SAM" id="MobiDB-lite"/>
    </source>
</evidence>
<dbReference type="EMBL" id="JAIWYP010000004">
    <property type="protein sequence ID" value="KAH3841822.1"/>
    <property type="molecule type" value="Genomic_DNA"/>
</dbReference>
<evidence type="ECO:0000313" key="3">
    <source>
        <dbReference type="EMBL" id="KAH3841822.1"/>
    </source>
</evidence>
<feature type="compositionally biased region" description="Polar residues" evidence="1">
    <location>
        <begin position="105"/>
        <end position="118"/>
    </location>
</feature>
<name>A0A9D4LB12_DREPO</name>
<comment type="caution">
    <text evidence="4">The sequence shown here is derived from an EMBL/GenBank/DDBJ whole genome shotgun (WGS) entry which is preliminary data.</text>
</comment>
<gene>
    <name evidence="4" type="ORF">DPMN_097873</name>
    <name evidence="3" type="ORF">DPMN_115303</name>
</gene>
<dbReference type="Proteomes" id="UP000828390">
    <property type="component" value="Unassembled WGS sequence"/>
</dbReference>
<evidence type="ECO:0000313" key="4">
    <source>
        <dbReference type="EMBL" id="KAH3855307.1"/>
    </source>
</evidence>
<evidence type="ECO:0000313" key="5">
    <source>
        <dbReference type="Proteomes" id="UP000828390"/>
    </source>
</evidence>
<dbReference type="AlphaFoldDB" id="A0A9D4LB12"/>
<keyword evidence="5" id="KW-1185">Reference proteome</keyword>
<keyword evidence="2" id="KW-0472">Membrane</keyword>
<keyword evidence="2" id="KW-1133">Transmembrane helix</keyword>
<reference evidence="4" key="2">
    <citation type="submission" date="2020-11" db="EMBL/GenBank/DDBJ databases">
        <authorList>
            <person name="McCartney M.A."/>
            <person name="Auch B."/>
            <person name="Kono T."/>
            <person name="Mallez S."/>
            <person name="Becker A."/>
            <person name="Gohl D.M."/>
            <person name="Silverstein K.A.T."/>
            <person name="Koren S."/>
            <person name="Bechman K.B."/>
            <person name="Herman A."/>
            <person name="Abrahante J.E."/>
            <person name="Garbe J."/>
        </authorList>
    </citation>
    <scope>NUCLEOTIDE SEQUENCE</scope>
    <source>
        <strain evidence="4">Duluth1</strain>
        <tissue evidence="4">Whole animal</tissue>
    </source>
</reference>
<evidence type="ECO:0000256" key="2">
    <source>
        <dbReference type="SAM" id="Phobius"/>
    </source>
</evidence>
<organism evidence="4 5">
    <name type="scientific">Dreissena polymorpha</name>
    <name type="common">Zebra mussel</name>
    <name type="synonym">Mytilus polymorpha</name>
    <dbReference type="NCBI Taxonomy" id="45954"/>
    <lineage>
        <taxon>Eukaryota</taxon>
        <taxon>Metazoa</taxon>
        <taxon>Spiralia</taxon>
        <taxon>Lophotrochozoa</taxon>
        <taxon>Mollusca</taxon>
        <taxon>Bivalvia</taxon>
        <taxon>Autobranchia</taxon>
        <taxon>Heteroconchia</taxon>
        <taxon>Euheterodonta</taxon>
        <taxon>Imparidentia</taxon>
        <taxon>Neoheterodontei</taxon>
        <taxon>Myida</taxon>
        <taxon>Dreissenoidea</taxon>
        <taxon>Dreissenidae</taxon>
        <taxon>Dreissena</taxon>
    </lineage>
</organism>
<protein>
    <submittedName>
        <fullName evidence="4">Uncharacterized protein</fullName>
    </submittedName>
</protein>
<dbReference type="EMBL" id="JAIWYP010000003">
    <property type="protein sequence ID" value="KAH3855307.1"/>
    <property type="molecule type" value="Genomic_DNA"/>
</dbReference>
<reference evidence="4" key="1">
    <citation type="journal article" date="2019" name="bioRxiv">
        <title>The Genome of the Zebra Mussel, Dreissena polymorpha: A Resource for Invasive Species Research.</title>
        <authorList>
            <person name="McCartney M.A."/>
            <person name="Auch B."/>
            <person name="Kono T."/>
            <person name="Mallez S."/>
            <person name="Zhang Y."/>
            <person name="Obille A."/>
            <person name="Becker A."/>
            <person name="Abrahante J.E."/>
            <person name="Garbe J."/>
            <person name="Badalamenti J.P."/>
            <person name="Herman A."/>
            <person name="Mangelson H."/>
            <person name="Liachko I."/>
            <person name="Sullivan S."/>
            <person name="Sone E.D."/>
            <person name="Koren S."/>
            <person name="Silverstein K.A.T."/>
            <person name="Beckman K.B."/>
            <person name="Gohl D.M."/>
        </authorList>
    </citation>
    <scope>NUCLEOTIDE SEQUENCE</scope>
    <source>
        <strain evidence="4">Duluth1</strain>
        <tissue evidence="4">Whole animal</tissue>
    </source>
</reference>
<proteinExistence type="predicted"/>
<keyword evidence="2" id="KW-0812">Transmembrane</keyword>
<sequence length="118" mass="11948">MLGILDSDIYLLVGCAVGGLVVGAGTIGLVWAVKARQVALKGMSTVADIRIPPEPHAAADTPGSSKSAPVGKTSGKVGAIGKNPAIIRDKALPNSVPSKRKPQAQVVQSLRNDASLSV</sequence>
<accession>A0A9D4LB12</accession>